<evidence type="ECO:0000256" key="1">
    <source>
        <dbReference type="SAM" id="MobiDB-lite"/>
    </source>
</evidence>
<keyword evidence="3" id="KW-1185">Reference proteome</keyword>
<dbReference type="Proteomes" id="UP001172681">
    <property type="component" value="Unassembled WGS sequence"/>
</dbReference>
<protein>
    <submittedName>
        <fullName evidence="2">Uncharacterized protein</fullName>
    </submittedName>
</protein>
<gene>
    <name evidence="2" type="ORF">H2204_015163</name>
</gene>
<feature type="region of interest" description="Disordered" evidence="1">
    <location>
        <begin position="45"/>
        <end position="74"/>
    </location>
</feature>
<name>A0AA39CJZ7_9EURO</name>
<reference evidence="2" key="1">
    <citation type="submission" date="2022-10" db="EMBL/GenBank/DDBJ databases">
        <title>Culturing micro-colonial fungi from biological soil crusts in the Mojave desert and describing Neophaeococcomyces mojavensis, and introducing the new genera and species Taxawa tesnikishii.</title>
        <authorList>
            <person name="Kurbessoian T."/>
            <person name="Stajich J.E."/>
        </authorList>
    </citation>
    <scope>NUCLEOTIDE SEQUENCE</scope>
    <source>
        <strain evidence="2">TK_35</strain>
    </source>
</reference>
<organism evidence="2 3">
    <name type="scientific">Knufia peltigerae</name>
    <dbReference type="NCBI Taxonomy" id="1002370"/>
    <lineage>
        <taxon>Eukaryota</taxon>
        <taxon>Fungi</taxon>
        <taxon>Dikarya</taxon>
        <taxon>Ascomycota</taxon>
        <taxon>Pezizomycotina</taxon>
        <taxon>Eurotiomycetes</taxon>
        <taxon>Chaetothyriomycetidae</taxon>
        <taxon>Chaetothyriales</taxon>
        <taxon>Trichomeriaceae</taxon>
        <taxon>Knufia</taxon>
    </lineage>
</organism>
<evidence type="ECO:0000313" key="2">
    <source>
        <dbReference type="EMBL" id="KAJ9611823.1"/>
    </source>
</evidence>
<evidence type="ECO:0000313" key="3">
    <source>
        <dbReference type="Proteomes" id="UP001172681"/>
    </source>
</evidence>
<comment type="caution">
    <text evidence="2">The sequence shown here is derived from an EMBL/GenBank/DDBJ whole genome shotgun (WGS) entry which is preliminary data.</text>
</comment>
<dbReference type="EMBL" id="JAPDRN010000223">
    <property type="protein sequence ID" value="KAJ9611823.1"/>
    <property type="molecule type" value="Genomic_DNA"/>
</dbReference>
<dbReference type="AlphaFoldDB" id="A0AA39CJZ7"/>
<accession>A0AA39CJZ7</accession>
<proteinExistence type="predicted"/>
<sequence length="213" mass="24712">MCQIYVESFSCGCEGRQYLYSCALPSFFCQGRHQPQKARLESNCPKHSRLVTQRNGRRDSHPALRHHSSSENLQYNTSANIRDVRGDLYDMPAEYNNNNNRRGSQPKCYGTLRNVSDNPHIPEFVSDAGVRKSLQSRQADVRRQRELKEKCEGLLRSGRFNTDSIRYHASFKELCERDQWSVIFDYENRHLARHTAPRPGRGGRSSRSRCIVM</sequence>